<dbReference type="InterPro" id="IPR018958">
    <property type="entry name" value="Knr4/Smi1-like_dom"/>
</dbReference>
<proteinExistence type="predicted"/>
<dbReference type="SMART" id="SM00860">
    <property type="entry name" value="SMI1_KNR4"/>
    <property type="match status" value="1"/>
</dbReference>
<feature type="transmembrane region" description="Helical" evidence="2">
    <location>
        <begin position="48"/>
        <end position="68"/>
    </location>
</feature>
<gene>
    <name evidence="4" type="ORF">AB0K40_07320</name>
</gene>
<dbReference type="Pfam" id="PF09346">
    <property type="entry name" value="SMI1_KNR4"/>
    <property type="match status" value="1"/>
</dbReference>
<organism evidence="4 5">
    <name type="scientific">Nonomuraea bangladeshensis</name>
    <dbReference type="NCBI Taxonomy" id="404385"/>
    <lineage>
        <taxon>Bacteria</taxon>
        <taxon>Bacillati</taxon>
        <taxon>Actinomycetota</taxon>
        <taxon>Actinomycetes</taxon>
        <taxon>Streptosporangiales</taxon>
        <taxon>Streptosporangiaceae</taxon>
        <taxon>Nonomuraea</taxon>
    </lineage>
</organism>
<sequence>MLKLVRLALTAAVLTAIAIRLRRRARLPERRTEPSRTPLGGSVSSARMGWVWAGIAALVALVLTLALIPRETLGVASASPAPLAGATVAQGTPGVAVPTETSGPLRPATTPQATGPAATQPVATQPAATQPAVTPAPQEGGSACAPVSRPVAVRPIDPAVRRAVNRQWRRVERWLRANAPRTYRTLAGPGRARTIAVAEAQMGVDFPDDLRASLLRHNGSRGRWAFGLGFWADGSANLGIRQIRDSWRLLCGRPSPDGWEGTWIPFLATTGPTASAPSYAVADATGGGLLWEGADGGMAPRMPSYYALVRAVADALEQGTPLDGRRPVVVRGVLRWQAENPPPD</sequence>
<dbReference type="EMBL" id="JBFARM010000002">
    <property type="protein sequence ID" value="MEV4285301.1"/>
    <property type="molecule type" value="Genomic_DNA"/>
</dbReference>
<keyword evidence="2" id="KW-1133">Transmembrane helix</keyword>
<keyword evidence="2" id="KW-0472">Membrane</keyword>
<reference evidence="4 5" key="1">
    <citation type="submission" date="2024-06" db="EMBL/GenBank/DDBJ databases">
        <title>The Natural Products Discovery Center: Release of the First 8490 Sequenced Strains for Exploring Actinobacteria Biosynthetic Diversity.</title>
        <authorList>
            <person name="Kalkreuter E."/>
            <person name="Kautsar S.A."/>
            <person name="Yang D."/>
            <person name="Bader C.D."/>
            <person name="Teijaro C.N."/>
            <person name="Fluegel L."/>
            <person name="Davis C.M."/>
            <person name="Simpson J.R."/>
            <person name="Lauterbach L."/>
            <person name="Steele A.D."/>
            <person name="Gui C."/>
            <person name="Meng S."/>
            <person name="Li G."/>
            <person name="Viehrig K."/>
            <person name="Ye F."/>
            <person name="Su P."/>
            <person name="Kiefer A.F."/>
            <person name="Nichols A."/>
            <person name="Cepeda A.J."/>
            <person name="Yan W."/>
            <person name="Fan B."/>
            <person name="Jiang Y."/>
            <person name="Adhikari A."/>
            <person name="Zheng C.-J."/>
            <person name="Schuster L."/>
            <person name="Cowan T.M."/>
            <person name="Smanski M.J."/>
            <person name="Chevrette M.G."/>
            <person name="De Carvalho L.P.S."/>
            <person name="Shen B."/>
        </authorList>
    </citation>
    <scope>NUCLEOTIDE SEQUENCE [LARGE SCALE GENOMIC DNA]</scope>
    <source>
        <strain evidence="4 5">NPDC049574</strain>
    </source>
</reference>
<comment type="caution">
    <text evidence="4">The sequence shown here is derived from an EMBL/GenBank/DDBJ whole genome shotgun (WGS) entry which is preliminary data.</text>
</comment>
<protein>
    <submittedName>
        <fullName evidence="4">SMI1/KNR4 family protein</fullName>
    </submittedName>
</protein>
<keyword evidence="2" id="KW-0812">Transmembrane</keyword>
<evidence type="ECO:0000313" key="5">
    <source>
        <dbReference type="Proteomes" id="UP001552427"/>
    </source>
</evidence>
<evidence type="ECO:0000256" key="2">
    <source>
        <dbReference type="SAM" id="Phobius"/>
    </source>
</evidence>
<name>A0ABV3GYD2_9ACTN</name>
<evidence type="ECO:0000256" key="1">
    <source>
        <dbReference type="SAM" id="MobiDB-lite"/>
    </source>
</evidence>
<feature type="region of interest" description="Disordered" evidence="1">
    <location>
        <begin position="94"/>
        <end position="146"/>
    </location>
</feature>
<keyword evidence="5" id="KW-1185">Reference proteome</keyword>
<evidence type="ECO:0000259" key="3">
    <source>
        <dbReference type="SMART" id="SM00860"/>
    </source>
</evidence>
<feature type="domain" description="Knr4/Smi1-like" evidence="3">
    <location>
        <begin position="189"/>
        <end position="318"/>
    </location>
</feature>
<dbReference type="RefSeq" id="WP_364445720.1">
    <property type="nucleotide sequence ID" value="NZ_JBFARM010000002.1"/>
</dbReference>
<evidence type="ECO:0000313" key="4">
    <source>
        <dbReference type="EMBL" id="MEV4285301.1"/>
    </source>
</evidence>
<dbReference type="Proteomes" id="UP001552427">
    <property type="component" value="Unassembled WGS sequence"/>
</dbReference>
<accession>A0ABV3GYD2</accession>
<feature type="compositionally biased region" description="Low complexity" evidence="1">
    <location>
        <begin position="107"/>
        <end position="138"/>
    </location>
</feature>